<evidence type="ECO:0000313" key="2">
    <source>
        <dbReference type="EMBL" id="KAF2407422.1"/>
    </source>
</evidence>
<keyword evidence="1 3" id="KW-0808">Transferase</keyword>
<dbReference type="EMBL" id="LT629704">
    <property type="protein sequence ID" value="SDN35259.1"/>
    <property type="molecule type" value="Genomic_DNA"/>
</dbReference>
<accession>A0A1H0APF6</accession>
<evidence type="ECO:0000313" key="4">
    <source>
        <dbReference type="Proteomes" id="UP000182470"/>
    </source>
</evidence>
<dbReference type="GO" id="GO:0016020">
    <property type="term" value="C:membrane"/>
    <property type="evidence" value="ECO:0007669"/>
    <property type="project" value="GOC"/>
</dbReference>
<dbReference type="GO" id="GO:0000030">
    <property type="term" value="F:mannosyltransferase activity"/>
    <property type="evidence" value="ECO:0007669"/>
    <property type="project" value="TreeGrafter"/>
</dbReference>
<dbReference type="InterPro" id="IPR007577">
    <property type="entry name" value="GlycoTrfase_DXD_sugar-bd_CS"/>
</dbReference>
<dbReference type="PANTHER" id="PTHR32385:SF15">
    <property type="entry name" value="INOSITOL PHOSPHOCERAMIDE MANNOSYLTRANSFERASE 1"/>
    <property type="match status" value="1"/>
</dbReference>
<dbReference type="GO" id="GO:0051999">
    <property type="term" value="P:mannosyl-inositol phosphorylceramide biosynthetic process"/>
    <property type="evidence" value="ECO:0007669"/>
    <property type="project" value="TreeGrafter"/>
</dbReference>
<dbReference type="RefSeq" id="WP_130909013.1">
    <property type="nucleotide sequence ID" value="NZ_JXDI01000002.1"/>
</dbReference>
<gene>
    <name evidence="2" type="ORF">PSAN_43510</name>
    <name evidence="3" type="ORF">SAMN04490179_3804</name>
</gene>
<dbReference type="InterPro" id="IPR029044">
    <property type="entry name" value="Nucleotide-diphossugar_trans"/>
</dbReference>
<proteinExistence type="predicted"/>
<protein>
    <submittedName>
        <fullName evidence="2">Glycosyltransferase sugar-binding region containing DXD motif protein</fullName>
    </submittedName>
    <submittedName>
        <fullName evidence="3">Mannosyltransferase OCH1</fullName>
    </submittedName>
</protein>
<keyword evidence="5" id="KW-1185">Reference proteome</keyword>
<sequence>MQYQIALNLAAKRQPYIEIEHIPAHSTFGQWWGHLHDAFQSPDVQQWIRSRGIDATSIKLDPKSGQVSFMLERYLDPLQTLHTVDQDAPHWAAIGEPIRQAARVMGVRFPFAPPVLSPSEPVPWQIVGDFYQEPRGLTLSGMLRRADQIGQDQRFKTLDPTRFASLITSRGEDALQDQKALLGDIRNRHMAGETLRRLATAIENGGKQVGDIRAELQKTVQLCADGTYRPTDTGQSNHVSLQQLLEDHGWDIPTTSEHLVNLANALTTAPPKAASHGDLGGALSWPIPLDQESQEQLRADIRTGKLGDITLSPFKNVLDYLLNARPITEQEQRNPRLLIDALINSPRGQALGNAIQATFEARSIKGNATDWLLAAFNMQSNKPSRDGTTIEGYRLVSAENMGKTAAAVVKALAEYLHAKGIASSLETASVLAYTKVSSTAPEFGVKDIPDQVVVGTHSWVTFATAVARIEAKAPGATATMTYAQVILAASIAPITDEERQVEYAAQNEAIKEWAVANGKHYPSTDTALSTVRKAFDTQVRLLSEAAATPDLAMPTTNAIALEHLKTAFPNVDATLFETKSITSQPSNRHFPGPYSLLDLYIDGRALVGAPPDSNDDWGSAGRTFFRFLTVGAINIPDDGTPAVWVSSEDGLNLNDVLPKLKDLPRPLAQFDEQYPKYANAVKKTTSAQLNYLICKQPQEHRENLAYGKITVRREIDYHRADHPLRVADGVLLIETERNGTSLTYEFDRLKGTLTPLPGKTYREYAPTEGWYPSKGKRYDVIKPSGKHAPGIADENRGARGAPDSFGSERTQYIVDAVIEDMDLPAVQSHAKGATTFETEVPTHKVVQEIALALIPFRSAINNFKEGKVFDGAVDLAFDIFGFAVGLGAAAKGAKGALAGASALSKVGKVFQIAGRAAVGALNPLGGVDDLARGVFKAGRFVVRKAHKGVKQLRASYAGVNLLELAKTPNIVEGTFRAANSTHARQALAKFDEESQQWFRINPHTKEMYLEPLPNFIPDLYSSKDVNSLQAIGSHDPVTAASQQYGLAATGTFKVGQETVEGTVVMSQGKWHRYDALKKRPISPPVTHFTPSRVAANGEVRSLDADLLGYESKYVAPGELAIKGLQGNVFVGRSKKEYVKVDGLLYESRLKDGQRVILHPKGAGLDIPVSDLGASGWEPAARSERLLGGAGSGPVRWSFGNGMFAVPMDDIKITKHSASPFSLHYQGLDRTVTFNSTAGAWTETRRIEGTHEIRHTYYWRSGNGQWQGGTFDEFSNARKLDSKTYKLADISTPVVINIPKGLKPLPKQLHYFWAGKEIPAHLIDNITQNATRASGYTSILHVDADSPAIFQQIKTNMESKVPGVTVVNLHEDEAFKRVKNSELYQYFRQGQGQNLAAASDVARYPIMNKHGGVYLDTDDVIRANISCEPLMAGADDVLLGVPTVHTFTDNKTFYNTSHFATRPGNPVLENLITEMNKRFTANKIHFPAKRPKVTRGADGHVNFTDEFKAYEKKIFDTVGPNLFNDTLKLKRPDMYDLGIDGFSKQAKVVDGAHVAHGPAVDIKKDVLEAYARNGITPPDLLDNQIKKMKDHYFPLRHRFNIQVGSEHSWINT</sequence>
<evidence type="ECO:0000256" key="1">
    <source>
        <dbReference type="ARBA" id="ARBA00022679"/>
    </source>
</evidence>
<reference evidence="3 4" key="2">
    <citation type="submission" date="2016-10" db="EMBL/GenBank/DDBJ databases">
        <authorList>
            <person name="de Groot N.N."/>
        </authorList>
    </citation>
    <scope>NUCLEOTIDE SEQUENCE [LARGE SCALE GENOMIC DNA]</scope>
    <source>
        <strain evidence="3 4">BS2772</strain>
    </source>
</reference>
<dbReference type="Proteomes" id="UP000182470">
    <property type="component" value="Chromosome I"/>
</dbReference>
<evidence type="ECO:0000313" key="5">
    <source>
        <dbReference type="Proteomes" id="UP000748067"/>
    </source>
</evidence>
<keyword evidence="3" id="KW-0328">Glycosyltransferase</keyword>
<dbReference type="EMBL" id="JXDI01000002">
    <property type="protein sequence ID" value="KAF2407422.1"/>
    <property type="molecule type" value="Genomic_DNA"/>
</dbReference>
<organism evidence="3 4">
    <name type="scientific">Pseudomonas antarctica</name>
    <dbReference type="NCBI Taxonomy" id="219572"/>
    <lineage>
        <taxon>Bacteria</taxon>
        <taxon>Pseudomonadati</taxon>
        <taxon>Pseudomonadota</taxon>
        <taxon>Gammaproteobacteria</taxon>
        <taxon>Pseudomonadales</taxon>
        <taxon>Pseudomonadaceae</taxon>
        <taxon>Pseudomonas</taxon>
    </lineage>
</organism>
<name>A0A1H0APF6_9PSED</name>
<dbReference type="PANTHER" id="PTHR32385">
    <property type="entry name" value="MANNOSYL PHOSPHORYLINOSITOL CERAMIDE SYNTHASE"/>
    <property type="match status" value="1"/>
</dbReference>
<reference evidence="2 5" key="1">
    <citation type="submission" date="2015-01" db="EMBL/GenBank/DDBJ databases">
        <title>Genome Sequence of Pseudomonas antarctica CMS 35.</title>
        <authorList>
            <person name="Voget S."/>
            <person name="Chow J."/>
            <person name="Daniel R."/>
            <person name="Streit W."/>
        </authorList>
    </citation>
    <scope>NUCLEOTIDE SEQUENCE [LARGE SCALE GENOMIC DNA]</scope>
    <source>
        <strain evidence="2 5">CMS 35</strain>
    </source>
</reference>
<dbReference type="OrthoDB" id="6637778at2"/>
<dbReference type="Proteomes" id="UP000748067">
    <property type="component" value="Unassembled WGS sequence"/>
</dbReference>
<dbReference type="InterPro" id="IPR051706">
    <property type="entry name" value="Glycosyltransferase_domain"/>
</dbReference>
<dbReference type="SUPFAM" id="SSF53448">
    <property type="entry name" value="Nucleotide-diphospho-sugar transferases"/>
    <property type="match status" value="1"/>
</dbReference>
<evidence type="ECO:0000313" key="3">
    <source>
        <dbReference type="EMBL" id="SDN35259.1"/>
    </source>
</evidence>
<dbReference type="Pfam" id="PF04488">
    <property type="entry name" value="Gly_transf_sug"/>
    <property type="match status" value="1"/>
</dbReference>
<dbReference type="Gene3D" id="3.90.550.20">
    <property type="match status" value="1"/>
</dbReference>